<dbReference type="GO" id="GO:0005737">
    <property type="term" value="C:cytoplasm"/>
    <property type="evidence" value="ECO:0007669"/>
    <property type="project" value="TreeGrafter"/>
</dbReference>
<feature type="region of interest" description="Disordered" evidence="1">
    <location>
        <begin position="89"/>
        <end position="108"/>
    </location>
</feature>
<dbReference type="Pfam" id="PF00501">
    <property type="entry name" value="AMP-binding"/>
    <property type="match status" value="1"/>
</dbReference>
<feature type="transmembrane region" description="Helical" evidence="2">
    <location>
        <begin position="937"/>
        <end position="962"/>
    </location>
</feature>
<dbReference type="PROSITE" id="PS00455">
    <property type="entry name" value="AMP_BINDING"/>
    <property type="match status" value="1"/>
</dbReference>
<dbReference type="EMBL" id="FOUY01000025">
    <property type="protein sequence ID" value="SFN94258.1"/>
    <property type="molecule type" value="Genomic_DNA"/>
</dbReference>
<dbReference type="Pfam" id="PF13193">
    <property type="entry name" value="AMP-binding_C"/>
    <property type="match status" value="1"/>
</dbReference>
<dbReference type="SUPFAM" id="SSF56801">
    <property type="entry name" value="Acetyl-CoA synthetase-like"/>
    <property type="match status" value="1"/>
</dbReference>
<dbReference type="InterPro" id="IPR045851">
    <property type="entry name" value="AMP-bd_C_sf"/>
</dbReference>
<dbReference type="InterPro" id="IPR025110">
    <property type="entry name" value="AMP-bd_C"/>
</dbReference>
<dbReference type="InterPro" id="IPR000873">
    <property type="entry name" value="AMP-dep_synth/lig_dom"/>
</dbReference>
<keyword evidence="2" id="KW-1133">Transmembrane helix</keyword>
<dbReference type="InterPro" id="IPR020845">
    <property type="entry name" value="AMP-binding_CS"/>
</dbReference>
<dbReference type="InterPro" id="IPR012728">
    <property type="entry name" value="Pls/PosA_C"/>
</dbReference>
<dbReference type="PROSITE" id="PS50075">
    <property type="entry name" value="CARRIER"/>
    <property type="match status" value="1"/>
</dbReference>
<evidence type="ECO:0000256" key="2">
    <source>
        <dbReference type="SAM" id="Phobius"/>
    </source>
</evidence>
<dbReference type="Gene3D" id="3.40.50.12780">
    <property type="entry name" value="N-terminal domain of ligase-like"/>
    <property type="match status" value="1"/>
</dbReference>
<feature type="region of interest" description="Disordered" evidence="1">
    <location>
        <begin position="1"/>
        <end position="65"/>
    </location>
</feature>
<dbReference type="InterPro" id="IPR042099">
    <property type="entry name" value="ANL_N_sf"/>
</dbReference>
<reference evidence="4 5" key="1">
    <citation type="submission" date="2016-10" db="EMBL/GenBank/DDBJ databases">
        <authorList>
            <person name="de Groot N.N."/>
        </authorList>
    </citation>
    <scope>NUCLEOTIDE SEQUENCE [LARGE SCALE GENOMIC DNA]</scope>
    <source>
        <strain evidence="4 5">CGMCC 4.1877</strain>
    </source>
</reference>
<feature type="region of interest" description="Disordered" evidence="1">
    <location>
        <begin position="1388"/>
        <end position="1425"/>
    </location>
</feature>
<feature type="region of interest" description="Disordered" evidence="1">
    <location>
        <begin position="1466"/>
        <end position="1501"/>
    </location>
</feature>
<dbReference type="STRING" id="260086.SAMN05216207_102526"/>
<dbReference type="InterPro" id="IPR036736">
    <property type="entry name" value="ACP-like_sf"/>
</dbReference>
<dbReference type="InterPro" id="IPR010071">
    <property type="entry name" value="AA_adenyl_dom"/>
</dbReference>
<protein>
    <recommendedName>
        <fullName evidence="3">Carrier domain-containing protein</fullName>
    </recommendedName>
</protein>
<dbReference type="GO" id="GO:0043041">
    <property type="term" value="P:amino acid activation for nonribosomal peptide biosynthetic process"/>
    <property type="evidence" value="ECO:0007669"/>
    <property type="project" value="TreeGrafter"/>
</dbReference>
<dbReference type="SUPFAM" id="SSF47336">
    <property type="entry name" value="ACP-like"/>
    <property type="match status" value="1"/>
</dbReference>
<dbReference type="NCBIfam" id="TIGR02353">
    <property type="entry name" value="NRPS_term_dom"/>
    <property type="match status" value="1"/>
</dbReference>
<dbReference type="FunFam" id="3.40.50.980:FF:000001">
    <property type="entry name" value="Non-ribosomal peptide synthetase"/>
    <property type="match status" value="1"/>
</dbReference>
<dbReference type="CDD" id="cd05930">
    <property type="entry name" value="A_NRPS"/>
    <property type="match status" value="1"/>
</dbReference>
<dbReference type="PANTHER" id="PTHR45527:SF1">
    <property type="entry name" value="FATTY ACID SYNTHASE"/>
    <property type="match status" value="1"/>
</dbReference>
<keyword evidence="2" id="KW-0472">Membrane</keyword>
<keyword evidence="5" id="KW-1185">Reference proteome</keyword>
<dbReference type="NCBIfam" id="TIGR01733">
    <property type="entry name" value="AA-adenyl-dom"/>
    <property type="match status" value="1"/>
</dbReference>
<feature type="domain" description="Carrier" evidence="3">
    <location>
        <begin position="608"/>
        <end position="687"/>
    </location>
</feature>
<dbReference type="PANTHER" id="PTHR45527">
    <property type="entry name" value="NONRIBOSOMAL PEPTIDE SYNTHETASE"/>
    <property type="match status" value="1"/>
</dbReference>
<evidence type="ECO:0000256" key="1">
    <source>
        <dbReference type="SAM" id="MobiDB-lite"/>
    </source>
</evidence>
<gene>
    <name evidence="4" type="ORF">SAMN05216207_102526</name>
</gene>
<accession>A0A1I5D4S8</accession>
<feature type="compositionally biased region" description="Polar residues" evidence="1">
    <location>
        <begin position="1414"/>
        <end position="1425"/>
    </location>
</feature>
<dbReference type="SUPFAM" id="SSF51161">
    <property type="entry name" value="Trimeric LpxA-like enzymes"/>
    <property type="match status" value="3"/>
</dbReference>
<dbReference type="Pfam" id="PF00550">
    <property type="entry name" value="PP-binding"/>
    <property type="match status" value="1"/>
</dbReference>
<dbReference type="GO" id="GO:0031177">
    <property type="term" value="F:phosphopantetheine binding"/>
    <property type="evidence" value="ECO:0007669"/>
    <property type="project" value="TreeGrafter"/>
</dbReference>
<dbReference type="RefSeq" id="WP_218162869.1">
    <property type="nucleotide sequence ID" value="NZ_FOUY01000025.1"/>
</dbReference>
<dbReference type="GO" id="GO:0044550">
    <property type="term" value="P:secondary metabolite biosynthetic process"/>
    <property type="evidence" value="ECO:0007669"/>
    <property type="project" value="TreeGrafter"/>
</dbReference>
<dbReference type="Gene3D" id="3.30.300.30">
    <property type="match status" value="1"/>
</dbReference>
<evidence type="ECO:0000313" key="4">
    <source>
        <dbReference type="EMBL" id="SFN94258.1"/>
    </source>
</evidence>
<dbReference type="InterPro" id="IPR009081">
    <property type="entry name" value="PP-bd_ACP"/>
</dbReference>
<keyword evidence="2" id="KW-0812">Transmembrane</keyword>
<feature type="transmembrane region" description="Helical" evidence="2">
    <location>
        <begin position="982"/>
        <end position="1007"/>
    </location>
</feature>
<sequence length="1501" mass="158014">MSDVSNRSSRAGGAADDGRGEQPGAGPQVIRRDLGYRPSPHPRAAPLDSRVLVAGSTLDTPRTRPGEQLAEVFEEAVDAHPDALAVDTGAAGAEGGDADAPEQTTGPKATAAGLTYRELDGRADRLARHLHERGTGPGDVVGLLLDDPVEAYTAMLAVLKAGATFVPLDAGFPADRISYILDDSAAGLLLATSSALEQVGEPLEAGVEVLRVAGTDPAAARTAAEIARRPARRLDTDVRRDGTAHPAYLIYTSGSTGRPKGVVISHPAICNFVRVAADGYGVRPDDRMYQGLTLAFDFSVEEIWTTFLVGATLVPKPPGVSLVGADLHAFLTRNRVSALCCVPTLLATLDDDPGDLDDLRFLLVSGEACPQDLVRRWHRPPRRFLNVYGPTEATVTATWTELHPDRPVTIGTPLPTYAVLVLDPEDPGTVLPFGETGEIAIAGVGLADGYLNRDRKTAESFVEAPVDLPGAPSGLMYRTGDLGRIDDRGEIEYRGRIDLQVKIRGYRIELSEIEAVLQDHPSVALAVVDTFEPTSGNPELVGYHSLVDGAGEPDDLRARLQQRLPSYMVPAYLEHLDRIPMTTSDKADRKNLPAPTGSRVSTSGPVVGAASDVEHGLTEELAGALAVAPEEISVTAHVFDELGATSLLVAGFAAAVRGRDDLPRVSAQDVYRHPTLRDLATALGGPAPAQDQATDVPPVSPRPVAHALTGLGQVLFLLAGGFAGAAMLVLGFQWVPAAADAGGLLARAGIWTAGVAAAVVLLPVAVKWILVGRFRPGTIRLWGPAHFRFWVVTTLIRSNPMTALAGTPPYVLWLRLLGARIGRGSALFGAVPVATDLVRVGSRSLVHPEASLQAYRAVPGALELGPVEVGDDCVVGEAGVLDVWTGMEDGAQLGHVSALRPGVTVPAGEAWHGSPAGPSDSDYRPVPSAGSGRVRRFGYGAVLLGLLWGLGTAVFAAVVAVFDRFAAPVAGWIGTVGVLDFVLIGALAVMALVVLALAVGVAAVLVLPRLAGLAVPPGRTFPLYGVRHLAQQIVTGVSNARFLVLLLGDSSFVTGYLTALGYDLGDLRQTGSNFGTQLRQESPRHVHVGRGTMVSDGLRMMNTELSHDSFRVSPVALGGDNFVGNDVHLPAGARVGGNVLLATKVMVPTDGPVRSDVGLLGSPPMEISRTTTVPHPNQPGTEDELARRLRSKNRYNASSMVVTVLLRALGVAVALVPTGLALALWPAWGVWALGPAMTLGPLLALVWSALLERATLGFRSLEPRTASIYDRYFWFHERLWKLYARPVLAGTPLLVWRNRLAGLAAGRRVFDDGAVLPEKSLVTVGDDAVLNAGSVIQCHSLEDGRFESGRARIGAGAGVGVRAFVHHSTGLGDGATLAADSFLMKGEQVGPGERWGGNPAEPEDLSIPDFRSARTGTPAATSAPQPFTDEVFLAGVQRHLCSRDVGEATEVSVAVLETLARSLDPPERDDLARHLPRGLRSRVPALAGQGRPPGGQHAVVD</sequence>
<evidence type="ECO:0000259" key="3">
    <source>
        <dbReference type="PROSITE" id="PS50075"/>
    </source>
</evidence>
<feature type="transmembrane region" description="Helical" evidence="2">
    <location>
        <begin position="1197"/>
        <end position="1216"/>
    </location>
</feature>
<feature type="transmembrane region" description="Helical" evidence="2">
    <location>
        <begin position="714"/>
        <end position="736"/>
    </location>
</feature>
<dbReference type="Gene3D" id="1.10.1200.10">
    <property type="entry name" value="ACP-like"/>
    <property type="match status" value="1"/>
</dbReference>
<dbReference type="InterPro" id="IPR011004">
    <property type="entry name" value="Trimer_LpxA-like_sf"/>
</dbReference>
<feature type="transmembrane region" description="Helical" evidence="2">
    <location>
        <begin position="748"/>
        <end position="770"/>
    </location>
</feature>
<dbReference type="Gene3D" id="2.160.10.10">
    <property type="entry name" value="Hexapeptide repeat proteins"/>
    <property type="match status" value="1"/>
</dbReference>
<dbReference type="Proteomes" id="UP000199614">
    <property type="component" value="Unassembled WGS sequence"/>
</dbReference>
<feature type="region of interest" description="Disordered" evidence="1">
    <location>
        <begin position="583"/>
        <end position="606"/>
    </location>
</feature>
<name>A0A1I5D4S8_PSUAM</name>
<feature type="transmembrane region" description="Helical" evidence="2">
    <location>
        <begin position="1228"/>
        <end position="1251"/>
    </location>
</feature>
<proteinExistence type="predicted"/>
<evidence type="ECO:0000313" key="5">
    <source>
        <dbReference type="Proteomes" id="UP000199614"/>
    </source>
</evidence>
<organism evidence="4 5">
    <name type="scientific">Pseudonocardia ammonioxydans</name>
    <dbReference type="NCBI Taxonomy" id="260086"/>
    <lineage>
        <taxon>Bacteria</taxon>
        <taxon>Bacillati</taxon>
        <taxon>Actinomycetota</taxon>
        <taxon>Actinomycetes</taxon>
        <taxon>Pseudonocardiales</taxon>
        <taxon>Pseudonocardiaceae</taxon>
        <taxon>Pseudonocardia</taxon>
    </lineage>
</organism>